<feature type="region of interest" description="Disordered" evidence="1">
    <location>
        <begin position="421"/>
        <end position="449"/>
    </location>
</feature>
<accession>A0A0C3ATJ9</accession>
<dbReference type="Proteomes" id="UP000054097">
    <property type="component" value="Unassembled WGS sequence"/>
</dbReference>
<dbReference type="HOGENOM" id="CLU_609982_0_0_1"/>
<dbReference type="AlphaFoldDB" id="A0A0C3ATJ9"/>
<keyword evidence="4" id="KW-1185">Reference proteome</keyword>
<dbReference type="EMBL" id="KN824338">
    <property type="protein sequence ID" value="KIM23349.1"/>
    <property type="molecule type" value="Genomic_DNA"/>
</dbReference>
<feature type="region of interest" description="Disordered" evidence="1">
    <location>
        <begin position="19"/>
        <end position="43"/>
    </location>
</feature>
<keyword evidence="2" id="KW-0812">Transmembrane</keyword>
<dbReference type="OrthoDB" id="4179406at2759"/>
<sequence length="449" mass="50516">MHVEDHNLADYAAIEKNGLGRINNPQDGEDKDLNNQLSPENGIKVEGSMEPQAYQNGSFQAQKAGHGQERFLESAIPYPHGTRTPPTENPLPPLGLNHPKRTYFGVSGIICLIAVPLVAWLVCSQAAVGLLCQYGSISRTRLCINARYSMMHTSQDPEFARVQARLEPLMEMVGGSTVMSKDMKISEIAIRDLGAQISLSTIPSKELLGGSVDKFASAAKTAGRDLSKLHATVGGAIDSILAIDDYVRRKLDGWGKETPTLADYLYEKIWLQEDIREKQENELFETVMSVLKSNLDMMLVKVKSTSSSLTELDQHLAVIRDIVLRDDEDARREKNRLDNGVWTWLGGNKVKTDDLVEQRRLLSDASTRRLSAAETIGKMIVELENLEDDLDNLRDRFRNGDNVKRDLLWSMIMRDVERIKRKRDQAQSTEEETRRSIMEDENITTFSQE</sequence>
<keyword evidence="2" id="KW-0472">Membrane</keyword>
<evidence type="ECO:0000256" key="2">
    <source>
        <dbReference type="SAM" id="Phobius"/>
    </source>
</evidence>
<dbReference type="STRING" id="933852.A0A0C3ATJ9"/>
<evidence type="ECO:0000256" key="1">
    <source>
        <dbReference type="SAM" id="MobiDB-lite"/>
    </source>
</evidence>
<keyword evidence="2" id="KW-1133">Transmembrane helix</keyword>
<feature type="transmembrane region" description="Helical" evidence="2">
    <location>
        <begin position="103"/>
        <end position="122"/>
    </location>
</feature>
<evidence type="ECO:0000313" key="4">
    <source>
        <dbReference type="Proteomes" id="UP000054097"/>
    </source>
</evidence>
<reference evidence="4" key="2">
    <citation type="submission" date="2015-01" db="EMBL/GenBank/DDBJ databases">
        <title>Evolutionary Origins and Diversification of the Mycorrhizal Mutualists.</title>
        <authorList>
            <consortium name="DOE Joint Genome Institute"/>
            <consortium name="Mycorrhizal Genomics Consortium"/>
            <person name="Kohler A."/>
            <person name="Kuo A."/>
            <person name="Nagy L.G."/>
            <person name="Floudas D."/>
            <person name="Copeland A."/>
            <person name="Barry K.W."/>
            <person name="Cichocki N."/>
            <person name="Veneault-Fourrey C."/>
            <person name="LaButti K."/>
            <person name="Lindquist E.A."/>
            <person name="Lipzen A."/>
            <person name="Lundell T."/>
            <person name="Morin E."/>
            <person name="Murat C."/>
            <person name="Riley R."/>
            <person name="Ohm R."/>
            <person name="Sun H."/>
            <person name="Tunlid A."/>
            <person name="Henrissat B."/>
            <person name="Grigoriev I.V."/>
            <person name="Hibbett D.S."/>
            <person name="Martin F."/>
        </authorList>
    </citation>
    <scope>NUCLEOTIDE SEQUENCE [LARGE SCALE GENOMIC DNA]</scope>
    <source>
        <strain evidence="4">MAFF 305830</strain>
    </source>
</reference>
<protein>
    <submittedName>
        <fullName evidence="3">Uncharacterized protein</fullName>
    </submittedName>
</protein>
<gene>
    <name evidence="3" type="ORF">M408DRAFT_332373</name>
</gene>
<reference evidence="3 4" key="1">
    <citation type="submission" date="2014-04" db="EMBL/GenBank/DDBJ databases">
        <authorList>
            <consortium name="DOE Joint Genome Institute"/>
            <person name="Kuo A."/>
            <person name="Zuccaro A."/>
            <person name="Kohler A."/>
            <person name="Nagy L.G."/>
            <person name="Floudas D."/>
            <person name="Copeland A."/>
            <person name="Barry K.W."/>
            <person name="Cichocki N."/>
            <person name="Veneault-Fourrey C."/>
            <person name="LaButti K."/>
            <person name="Lindquist E.A."/>
            <person name="Lipzen A."/>
            <person name="Lundell T."/>
            <person name="Morin E."/>
            <person name="Murat C."/>
            <person name="Sun H."/>
            <person name="Tunlid A."/>
            <person name="Henrissat B."/>
            <person name="Grigoriev I.V."/>
            <person name="Hibbett D.S."/>
            <person name="Martin F."/>
            <person name="Nordberg H.P."/>
            <person name="Cantor M.N."/>
            <person name="Hua S.X."/>
        </authorList>
    </citation>
    <scope>NUCLEOTIDE SEQUENCE [LARGE SCALE GENOMIC DNA]</scope>
    <source>
        <strain evidence="3 4">MAFF 305830</strain>
    </source>
</reference>
<organism evidence="3 4">
    <name type="scientific">Serendipita vermifera MAFF 305830</name>
    <dbReference type="NCBI Taxonomy" id="933852"/>
    <lineage>
        <taxon>Eukaryota</taxon>
        <taxon>Fungi</taxon>
        <taxon>Dikarya</taxon>
        <taxon>Basidiomycota</taxon>
        <taxon>Agaricomycotina</taxon>
        <taxon>Agaricomycetes</taxon>
        <taxon>Sebacinales</taxon>
        <taxon>Serendipitaceae</taxon>
        <taxon>Serendipita</taxon>
    </lineage>
</organism>
<name>A0A0C3ATJ9_SERVB</name>
<proteinExistence type="predicted"/>
<evidence type="ECO:0000313" key="3">
    <source>
        <dbReference type="EMBL" id="KIM23349.1"/>
    </source>
</evidence>